<dbReference type="GO" id="GO:0003723">
    <property type="term" value="F:RNA binding"/>
    <property type="evidence" value="ECO:0007669"/>
    <property type="project" value="UniProtKB-KW"/>
</dbReference>
<accession>A0A2S5TCD1</accession>
<evidence type="ECO:0000256" key="4">
    <source>
        <dbReference type="RuleBase" id="RU003887"/>
    </source>
</evidence>
<evidence type="ECO:0000259" key="5">
    <source>
        <dbReference type="Pfam" id="PF00849"/>
    </source>
</evidence>
<dbReference type="Gene3D" id="3.30.70.1560">
    <property type="entry name" value="Alpha-L RNA-binding motif"/>
    <property type="match status" value="1"/>
</dbReference>
<dbReference type="EC" id="5.4.99.-" evidence="4"/>
<dbReference type="PANTHER" id="PTHR47683">
    <property type="entry name" value="PSEUDOURIDINE SYNTHASE FAMILY PROTEIN-RELATED"/>
    <property type="match status" value="1"/>
</dbReference>
<dbReference type="GO" id="GO:0001522">
    <property type="term" value="P:pseudouridine synthesis"/>
    <property type="evidence" value="ECO:0007669"/>
    <property type="project" value="InterPro"/>
</dbReference>
<evidence type="ECO:0000313" key="7">
    <source>
        <dbReference type="Proteomes" id="UP000238220"/>
    </source>
</evidence>
<dbReference type="GO" id="GO:0009982">
    <property type="term" value="F:pseudouridine synthase activity"/>
    <property type="evidence" value="ECO:0007669"/>
    <property type="project" value="InterPro"/>
</dbReference>
<dbReference type="InterPro" id="IPR018496">
    <property type="entry name" value="PsdUridine_synth_RsuA/RluB_CS"/>
</dbReference>
<keyword evidence="3" id="KW-0694">RNA-binding</keyword>
<dbReference type="PANTHER" id="PTHR47683:SF2">
    <property type="entry name" value="RNA-BINDING S4 DOMAIN-CONTAINING PROTEIN"/>
    <property type="match status" value="1"/>
</dbReference>
<dbReference type="PROSITE" id="PS01149">
    <property type="entry name" value="PSI_RSU"/>
    <property type="match status" value="1"/>
</dbReference>
<dbReference type="GO" id="GO:0140098">
    <property type="term" value="F:catalytic activity, acting on RNA"/>
    <property type="evidence" value="ECO:0007669"/>
    <property type="project" value="UniProtKB-ARBA"/>
</dbReference>
<proteinExistence type="inferred from homology"/>
<evidence type="ECO:0000256" key="3">
    <source>
        <dbReference type="PROSITE-ProRule" id="PRU00182"/>
    </source>
</evidence>
<sequence>MRLVRLIANLGYGSRKDVMALFRQGRITDADGEVLYADDQAAHAVIRIDGEPLDPPAGLTLMLHKPTGYTCSTKDPGRLVYDLLPPRFRQRSPLLSTVGRLDRDTSGLLLMTDDGALLHRIVSPKSGLHKIYEASLARDLRGDEAATFASGGLMLESEQTPLAPARMEALGLRHARLILTEGRYHQVRRMFAAVGNHVNSLHRPQIGGLSLQDLPSGQWRPLGSADLEMLFGRRDGGSSEGP</sequence>
<dbReference type="AlphaFoldDB" id="A0A2S5TCD1"/>
<dbReference type="InterPro" id="IPR020094">
    <property type="entry name" value="TruA/RsuA/RluB/E/F_N"/>
</dbReference>
<dbReference type="InterPro" id="IPR042092">
    <property type="entry name" value="PsdUridine_s_RsuA/RluB/E/F_cat"/>
</dbReference>
<feature type="domain" description="Pseudouridine synthase RsuA/RluA-like" evidence="5">
    <location>
        <begin position="61"/>
        <end position="193"/>
    </location>
</feature>
<dbReference type="EMBL" id="PSNW01000012">
    <property type="protein sequence ID" value="PPE72488.1"/>
    <property type="molecule type" value="Genomic_DNA"/>
</dbReference>
<comment type="caution">
    <text evidence="6">The sequence shown here is derived from an EMBL/GenBank/DDBJ whole genome shotgun (WGS) entry which is preliminary data.</text>
</comment>
<protein>
    <recommendedName>
        <fullName evidence="4">Pseudouridine synthase</fullName>
        <ecNumber evidence="4">5.4.99.-</ecNumber>
    </recommendedName>
</protein>
<keyword evidence="7" id="KW-1185">Reference proteome</keyword>
<reference evidence="6 7" key="1">
    <citation type="submission" date="2018-02" db="EMBL/GenBank/DDBJ databases">
        <title>Genome sequencing of Solimonas sp. HR-BB.</title>
        <authorList>
            <person name="Lee Y."/>
            <person name="Jeon C.O."/>
        </authorList>
    </citation>
    <scope>NUCLEOTIDE SEQUENCE [LARGE SCALE GENOMIC DNA]</scope>
    <source>
        <strain evidence="6 7">HR-BB</strain>
    </source>
</reference>
<dbReference type="Gene3D" id="3.10.290.10">
    <property type="entry name" value="RNA-binding S4 domain"/>
    <property type="match status" value="1"/>
</dbReference>
<dbReference type="OrthoDB" id="9807213at2"/>
<dbReference type="RefSeq" id="WP_104231804.1">
    <property type="nucleotide sequence ID" value="NZ_PSNW01000012.1"/>
</dbReference>
<gene>
    <name evidence="6" type="ORF">C3942_18260</name>
</gene>
<comment type="similarity">
    <text evidence="1 4">Belongs to the pseudouridine synthase RsuA family.</text>
</comment>
<dbReference type="NCBIfam" id="TIGR00093">
    <property type="entry name" value="pseudouridine synthase"/>
    <property type="match status" value="1"/>
</dbReference>
<evidence type="ECO:0000256" key="1">
    <source>
        <dbReference type="ARBA" id="ARBA00008348"/>
    </source>
</evidence>
<dbReference type="Proteomes" id="UP000238220">
    <property type="component" value="Unassembled WGS sequence"/>
</dbReference>
<dbReference type="InterPro" id="IPR020103">
    <property type="entry name" value="PsdUridine_synth_cat_dom_sf"/>
</dbReference>
<dbReference type="GO" id="GO:0006364">
    <property type="term" value="P:rRNA processing"/>
    <property type="evidence" value="ECO:0007669"/>
    <property type="project" value="UniProtKB-ARBA"/>
</dbReference>
<dbReference type="InterPro" id="IPR036986">
    <property type="entry name" value="S4_RNA-bd_sf"/>
</dbReference>
<dbReference type="Gene3D" id="3.30.70.580">
    <property type="entry name" value="Pseudouridine synthase I, catalytic domain, N-terminal subdomain"/>
    <property type="match status" value="1"/>
</dbReference>
<dbReference type="InterPro" id="IPR050343">
    <property type="entry name" value="RsuA_PseudoU_synthase"/>
</dbReference>
<keyword evidence="2 4" id="KW-0413">Isomerase</keyword>
<dbReference type="Pfam" id="PF00849">
    <property type="entry name" value="PseudoU_synth_2"/>
    <property type="match status" value="1"/>
</dbReference>
<dbReference type="SUPFAM" id="SSF55120">
    <property type="entry name" value="Pseudouridine synthase"/>
    <property type="match status" value="1"/>
</dbReference>
<evidence type="ECO:0000256" key="2">
    <source>
        <dbReference type="ARBA" id="ARBA00023235"/>
    </source>
</evidence>
<dbReference type="InterPro" id="IPR000748">
    <property type="entry name" value="PsdUridine_synth_RsuA/RluB/E/F"/>
</dbReference>
<name>A0A2S5TCD1_9GAMM</name>
<dbReference type="PROSITE" id="PS50889">
    <property type="entry name" value="S4"/>
    <property type="match status" value="1"/>
</dbReference>
<dbReference type="CDD" id="cd02553">
    <property type="entry name" value="PseudoU_synth_RsuA"/>
    <property type="match status" value="1"/>
</dbReference>
<dbReference type="InterPro" id="IPR006145">
    <property type="entry name" value="PsdUridine_synth_RsuA/RluA"/>
</dbReference>
<evidence type="ECO:0000313" key="6">
    <source>
        <dbReference type="EMBL" id="PPE72488.1"/>
    </source>
</evidence>
<organism evidence="6 7">
    <name type="scientific">Solimonas fluminis</name>
    <dbReference type="NCBI Taxonomy" id="2086571"/>
    <lineage>
        <taxon>Bacteria</taxon>
        <taxon>Pseudomonadati</taxon>
        <taxon>Pseudomonadota</taxon>
        <taxon>Gammaproteobacteria</taxon>
        <taxon>Nevskiales</taxon>
        <taxon>Nevskiaceae</taxon>
        <taxon>Solimonas</taxon>
    </lineage>
</organism>